<feature type="region of interest" description="Disordered" evidence="1">
    <location>
        <begin position="40"/>
        <end position="94"/>
    </location>
</feature>
<sequence>MTRFDRYPNAYASFYPLGRPVRSAHYSTVLRRSKPALIYSPVPDSADKQVWDSKANSETPLNLQPPPRGTKKASNGGGYYAGAAESRDIPQGTRTCVNEILSKGA</sequence>
<keyword evidence="3" id="KW-1185">Reference proteome</keyword>
<evidence type="ECO:0000313" key="3">
    <source>
        <dbReference type="Proteomes" id="UP000186955"/>
    </source>
</evidence>
<name>A0A1Q5T077_9EURO</name>
<proteinExistence type="predicted"/>
<evidence type="ECO:0000313" key="2">
    <source>
        <dbReference type="EMBL" id="OKO93644.1"/>
    </source>
</evidence>
<organism evidence="2 3">
    <name type="scientific">Penicillium subrubescens</name>
    <dbReference type="NCBI Taxonomy" id="1316194"/>
    <lineage>
        <taxon>Eukaryota</taxon>
        <taxon>Fungi</taxon>
        <taxon>Dikarya</taxon>
        <taxon>Ascomycota</taxon>
        <taxon>Pezizomycotina</taxon>
        <taxon>Eurotiomycetes</taxon>
        <taxon>Eurotiomycetidae</taxon>
        <taxon>Eurotiales</taxon>
        <taxon>Aspergillaceae</taxon>
        <taxon>Penicillium</taxon>
    </lineage>
</organism>
<gene>
    <name evidence="2" type="ORF">PENSUB_11923</name>
</gene>
<comment type="caution">
    <text evidence="2">The sequence shown here is derived from an EMBL/GenBank/DDBJ whole genome shotgun (WGS) entry which is preliminary data.</text>
</comment>
<accession>A0A1Q5T077</accession>
<dbReference type="Proteomes" id="UP000186955">
    <property type="component" value="Unassembled WGS sequence"/>
</dbReference>
<dbReference type="EMBL" id="MNBE01000723">
    <property type="protein sequence ID" value="OKO93644.1"/>
    <property type="molecule type" value="Genomic_DNA"/>
</dbReference>
<evidence type="ECO:0000256" key="1">
    <source>
        <dbReference type="SAM" id="MobiDB-lite"/>
    </source>
</evidence>
<dbReference type="AlphaFoldDB" id="A0A1Q5T077"/>
<reference evidence="2 3" key="1">
    <citation type="submission" date="2016-10" db="EMBL/GenBank/DDBJ databases">
        <title>Genome sequence of the ascomycete fungus Penicillium subrubescens.</title>
        <authorList>
            <person name="De Vries R.P."/>
            <person name="Peng M."/>
            <person name="Dilokpimol A."/>
            <person name="Hilden K."/>
            <person name="Makela M.R."/>
            <person name="Grigoriev I."/>
            <person name="Riley R."/>
            <person name="Granchi Z."/>
        </authorList>
    </citation>
    <scope>NUCLEOTIDE SEQUENCE [LARGE SCALE GENOMIC DNA]</scope>
    <source>
        <strain evidence="2 3">CBS 132785</strain>
    </source>
</reference>
<protein>
    <submittedName>
        <fullName evidence="2">Uncharacterized protein</fullName>
    </submittedName>
</protein>